<feature type="transmembrane region" description="Helical" evidence="1">
    <location>
        <begin position="141"/>
        <end position="161"/>
    </location>
</feature>
<keyword evidence="1" id="KW-1133">Transmembrane helix</keyword>
<feature type="transmembrane region" description="Helical" evidence="1">
    <location>
        <begin position="31"/>
        <end position="57"/>
    </location>
</feature>
<keyword evidence="1" id="KW-0472">Membrane</keyword>
<sequence>MSGRRQPRKRAAFEPLAVPGERNPRMRRPAATVAGGVLVLLRALSGAVWGAAVLFGLPPWLRAFAGFANGDNTIPAEDTIEDLGLSTETFIGVLIVVFLVQLVFGILLLWGSNAARVIVMIVSTISIVAAFVSWWNVGDEITVGTTLVTLALDILVLLALSSRDAAAYARRNEKRG</sequence>
<dbReference type="PATRIC" id="fig|2033.4.peg.1247"/>
<organism evidence="2 3">
    <name type="scientific">Microbacterium testaceum</name>
    <name type="common">Aureobacterium testaceum</name>
    <name type="synonym">Brevibacterium testaceum</name>
    <dbReference type="NCBI Taxonomy" id="2033"/>
    <lineage>
        <taxon>Bacteria</taxon>
        <taxon>Bacillati</taxon>
        <taxon>Actinomycetota</taxon>
        <taxon>Actinomycetes</taxon>
        <taxon>Micrococcales</taxon>
        <taxon>Microbacteriaceae</taxon>
        <taxon>Microbacterium</taxon>
    </lineage>
</organism>
<dbReference type="EMBL" id="LDRV01000145">
    <property type="protein sequence ID" value="KTS05412.1"/>
    <property type="molecule type" value="Genomic_DNA"/>
</dbReference>
<name>A0A147F2J0_MICTE</name>
<evidence type="ECO:0000313" key="3">
    <source>
        <dbReference type="Proteomes" id="UP000072189"/>
    </source>
</evidence>
<feature type="transmembrane region" description="Helical" evidence="1">
    <location>
        <begin position="90"/>
        <end position="110"/>
    </location>
</feature>
<keyword evidence="1" id="KW-0812">Transmembrane</keyword>
<dbReference type="RefSeq" id="WP_058595461.1">
    <property type="nucleotide sequence ID" value="NZ_LDRR01000185.1"/>
</dbReference>
<feature type="transmembrane region" description="Helical" evidence="1">
    <location>
        <begin position="117"/>
        <end position="135"/>
    </location>
</feature>
<dbReference type="Proteomes" id="UP000072189">
    <property type="component" value="Unassembled WGS sequence"/>
</dbReference>
<dbReference type="AlphaFoldDB" id="A0A147F2J0"/>
<accession>A0A147F2J0</accession>
<proteinExistence type="predicted"/>
<evidence type="ECO:0000256" key="1">
    <source>
        <dbReference type="SAM" id="Phobius"/>
    </source>
</evidence>
<evidence type="ECO:0000313" key="2">
    <source>
        <dbReference type="EMBL" id="KTS05412.1"/>
    </source>
</evidence>
<dbReference type="OrthoDB" id="5007962at2"/>
<protein>
    <submittedName>
        <fullName evidence="2">Uncharacterized protein</fullName>
    </submittedName>
</protein>
<comment type="caution">
    <text evidence="2">The sequence shown here is derived from an EMBL/GenBank/DDBJ whole genome shotgun (WGS) entry which is preliminary data.</text>
</comment>
<reference evidence="2 3" key="1">
    <citation type="journal article" date="2016" name="Front. Microbiol.">
        <title>Genomic Resource of Rice Seed Associated Bacteria.</title>
        <authorList>
            <person name="Midha S."/>
            <person name="Bansal K."/>
            <person name="Sharma S."/>
            <person name="Kumar N."/>
            <person name="Patil P.P."/>
            <person name="Chaudhry V."/>
            <person name="Patil P.B."/>
        </authorList>
    </citation>
    <scope>NUCLEOTIDE SEQUENCE [LARGE SCALE GENOMIC DNA]</scope>
    <source>
        <strain evidence="2 3">RSA3</strain>
    </source>
</reference>
<gene>
    <name evidence="2" type="ORF">RSA3_17545</name>
</gene>